<comment type="function">
    <text evidence="6 8">Necessary for efficient RNA polymerase transcription elongation past template-encoded arresting sites. The arresting sites in DNA have the property of trapping a certain fraction of elongating RNA polymerases that pass through, resulting in locked ternary complexes. Cleavage of the nascent transcript by cleavage factors such as GreA or GreB allows the resumption of elongation from the new 3'terminus. GreA releases sequences of 2 to 3 nucleotides.</text>
</comment>
<dbReference type="InterPro" id="IPR023459">
    <property type="entry name" value="Tscrpt_elong_fac_GreA/B_fam"/>
</dbReference>
<dbReference type="Proteomes" id="UP000051804">
    <property type="component" value="Unassembled WGS sequence"/>
</dbReference>
<dbReference type="PIRSF" id="PIRSF006092">
    <property type="entry name" value="GreA_GreB"/>
    <property type="match status" value="1"/>
</dbReference>
<evidence type="ECO:0000256" key="6">
    <source>
        <dbReference type="ARBA" id="ARBA00024916"/>
    </source>
</evidence>
<sequence length="153" mass="16366">MVTYFPITQAGRDHLQAEVEQLKHDRPQYIQRLAAAAALGDRSENAEYSAAKRDLRQLEGRLRYLDKLLRYGQPVPAPAGDVAAIGTTITVSFGPGDEGTYRLVGPVEASMAPSNLASDSPLGQALLEHAAGDTVVVHAPAGDYSVTIVAVRR</sequence>
<feature type="domain" description="Transcription elongation factor GreA/GreB N-terminal" evidence="10">
    <location>
        <begin position="6"/>
        <end position="70"/>
    </location>
</feature>
<reference evidence="11 12" key="1">
    <citation type="journal article" date="2015" name="Genome Announc.">
        <title>Expanding the biotechnology potential of lactobacilli through comparative genomics of 213 strains and associated genera.</title>
        <authorList>
            <person name="Sun Z."/>
            <person name="Harris H.M."/>
            <person name="McCann A."/>
            <person name="Guo C."/>
            <person name="Argimon S."/>
            <person name="Zhang W."/>
            <person name="Yang X."/>
            <person name="Jeffery I.B."/>
            <person name="Cooney J.C."/>
            <person name="Kagawa T.F."/>
            <person name="Liu W."/>
            <person name="Song Y."/>
            <person name="Salvetti E."/>
            <person name="Wrobel A."/>
            <person name="Rasinkangas P."/>
            <person name="Parkhill J."/>
            <person name="Rea M.C."/>
            <person name="O'Sullivan O."/>
            <person name="Ritari J."/>
            <person name="Douillard F.P."/>
            <person name="Paul Ross R."/>
            <person name="Yang R."/>
            <person name="Briner A.E."/>
            <person name="Felis G.E."/>
            <person name="de Vos W.M."/>
            <person name="Barrangou R."/>
            <person name="Klaenhammer T.R."/>
            <person name="Caufield P.W."/>
            <person name="Cui Y."/>
            <person name="Zhang H."/>
            <person name="O'Toole P.W."/>
        </authorList>
    </citation>
    <scope>NUCLEOTIDE SEQUENCE [LARGE SCALE GENOMIC DNA]</scope>
    <source>
        <strain evidence="11 12">JCM 17158</strain>
    </source>
</reference>
<dbReference type="PANTHER" id="PTHR30437:SF4">
    <property type="entry name" value="TRANSCRIPTION ELONGATION FACTOR GREA"/>
    <property type="match status" value="1"/>
</dbReference>
<proteinExistence type="inferred from homology"/>
<dbReference type="OrthoDB" id="9808774at2"/>
<dbReference type="Gene3D" id="1.10.287.180">
    <property type="entry name" value="Transcription elongation factor, GreA/GreB, N-terminal domain"/>
    <property type="match status" value="1"/>
</dbReference>
<dbReference type="GO" id="GO:0003746">
    <property type="term" value="F:translation elongation factor activity"/>
    <property type="evidence" value="ECO:0007669"/>
    <property type="project" value="UniProtKB-KW"/>
</dbReference>
<evidence type="ECO:0000256" key="1">
    <source>
        <dbReference type="ARBA" id="ARBA00008213"/>
    </source>
</evidence>
<dbReference type="RefSeq" id="WP_056950297.1">
    <property type="nucleotide sequence ID" value="NZ_AZDJ01000003.1"/>
</dbReference>
<evidence type="ECO:0000256" key="4">
    <source>
        <dbReference type="ARBA" id="ARBA00023125"/>
    </source>
</evidence>
<keyword evidence="5 8" id="KW-0804">Transcription</keyword>
<evidence type="ECO:0000256" key="2">
    <source>
        <dbReference type="ARBA" id="ARBA00013729"/>
    </source>
</evidence>
<dbReference type="InterPro" id="IPR022691">
    <property type="entry name" value="Tscrpt_elong_fac_GreA/B_N"/>
</dbReference>
<evidence type="ECO:0000256" key="7">
    <source>
        <dbReference type="ARBA" id="ARBA00030776"/>
    </source>
</evidence>
<dbReference type="SUPFAM" id="SSF46557">
    <property type="entry name" value="GreA transcript cleavage protein, N-terminal domain"/>
    <property type="match status" value="1"/>
</dbReference>
<keyword evidence="11" id="KW-0251">Elongation factor</keyword>
<dbReference type="Pfam" id="PF03449">
    <property type="entry name" value="GreA_GreB_N"/>
    <property type="match status" value="1"/>
</dbReference>
<comment type="caution">
    <text evidence="11">The sequence shown here is derived from an EMBL/GenBank/DDBJ whole genome shotgun (WGS) entry which is preliminary data.</text>
</comment>
<evidence type="ECO:0000256" key="3">
    <source>
        <dbReference type="ARBA" id="ARBA00023015"/>
    </source>
</evidence>
<evidence type="ECO:0000256" key="5">
    <source>
        <dbReference type="ARBA" id="ARBA00023163"/>
    </source>
</evidence>
<gene>
    <name evidence="8" type="primary">greA</name>
    <name evidence="11" type="ORF">FD02_GL001887</name>
</gene>
<accession>A0A0R1K067</accession>
<dbReference type="HAMAP" id="MF_00105">
    <property type="entry name" value="GreA_GreB"/>
    <property type="match status" value="1"/>
</dbReference>
<dbReference type="PATRIC" id="fig|1291734.4.peg.1937"/>
<keyword evidence="4 8" id="KW-0238">DNA-binding</keyword>
<dbReference type="InterPro" id="IPR001437">
    <property type="entry name" value="Tscrpt_elong_fac_GreA/B_C"/>
</dbReference>
<keyword evidence="11" id="KW-0648">Protein biosynthesis</keyword>
<dbReference type="Gene3D" id="3.10.50.30">
    <property type="entry name" value="Transcription elongation factor, GreA/GreB, C-terminal domain"/>
    <property type="match status" value="1"/>
</dbReference>
<dbReference type="GO" id="GO:0006354">
    <property type="term" value="P:DNA-templated transcription elongation"/>
    <property type="evidence" value="ECO:0007669"/>
    <property type="project" value="TreeGrafter"/>
</dbReference>
<dbReference type="GO" id="GO:0070063">
    <property type="term" value="F:RNA polymerase binding"/>
    <property type="evidence" value="ECO:0007669"/>
    <property type="project" value="InterPro"/>
</dbReference>
<dbReference type="STRING" id="1291734.FD02_GL001887"/>
<dbReference type="PANTHER" id="PTHR30437">
    <property type="entry name" value="TRANSCRIPTION ELONGATION FACTOR GREA"/>
    <property type="match status" value="1"/>
</dbReference>
<evidence type="ECO:0000313" key="11">
    <source>
        <dbReference type="EMBL" id="KRK74049.1"/>
    </source>
</evidence>
<dbReference type="GO" id="GO:0003677">
    <property type="term" value="F:DNA binding"/>
    <property type="evidence" value="ECO:0007669"/>
    <property type="project" value="UniProtKB-UniRule"/>
</dbReference>
<dbReference type="FunFam" id="1.10.287.180:FF:000001">
    <property type="entry name" value="Transcription elongation factor GreA"/>
    <property type="match status" value="1"/>
</dbReference>
<dbReference type="EMBL" id="AZDJ01000003">
    <property type="protein sequence ID" value="KRK74049.1"/>
    <property type="molecule type" value="Genomic_DNA"/>
</dbReference>
<dbReference type="InterPro" id="IPR028624">
    <property type="entry name" value="Tscrpt_elong_fac_GreA/B"/>
</dbReference>
<dbReference type="Pfam" id="PF01272">
    <property type="entry name" value="GreA_GreB"/>
    <property type="match status" value="1"/>
</dbReference>
<dbReference type="GO" id="GO:0032784">
    <property type="term" value="P:regulation of DNA-templated transcription elongation"/>
    <property type="evidence" value="ECO:0007669"/>
    <property type="project" value="UniProtKB-UniRule"/>
</dbReference>
<dbReference type="InterPro" id="IPR036805">
    <property type="entry name" value="Tscrpt_elong_fac_GreA/B_N_sf"/>
</dbReference>
<organism evidence="11 12">
    <name type="scientific">Lacticaseibacillus nasuensis JCM 17158</name>
    <dbReference type="NCBI Taxonomy" id="1291734"/>
    <lineage>
        <taxon>Bacteria</taxon>
        <taxon>Bacillati</taxon>
        <taxon>Bacillota</taxon>
        <taxon>Bacilli</taxon>
        <taxon>Lactobacillales</taxon>
        <taxon>Lactobacillaceae</taxon>
        <taxon>Lacticaseibacillus</taxon>
    </lineage>
</organism>
<name>A0A0R1K067_9LACO</name>
<dbReference type="AlphaFoldDB" id="A0A0R1K067"/>
<comment type="similarity">
    <text evidence="1 8">Belongs to the GreA/GreB family.</text>
</comment>
<keyword evidence="3 8" id="KW-0805">Transcription regulation</keyword>
<evidence type="ECO:0000259" key="9">
    <source>
        <dbReference type="Pfam" id="PF01272"/>
    </source>
</evidence>
<dbReference type="InterPro" id="IPR036953">
    <property type="entry name" value="GreA/GreB_C_sf"/>
</dbReference>
<protein>
    <recommendedName>
        <fullName evidence="2 8">Transcription elongation factor GreA</fullName>
    </recommendedName>
    <alternativeName>
        <fullName evidence="7 8">Transcript cleavage factor GreA</fullName>
    </alternativeName>
</protein>
<evidence type="ECO:0000256" key="8">
    <source>
        <dbReference type="HAMAP-Rule" id="MF_00105"/>
    </source>
</evidence>
<keyword evidence="12" id="KW-1185">Reference proteome</keyword>
<feature type="domain" description="Transcription elongation factor GreA/GreB C-terminal" evidence="9">
    <location>
        <begin position="81"/>
        <end position="152"/>
    </location>
</feature>
<evidence type="ECO:0000259" key="10">
    <source>
        <dbReference type="Pfam" id="PF03449"/>
    </source>
</evidence>
<dbReference type="SUPFAM" id="SSF54534">
    <property type="entry name" value="FKBP-like"/>
    <property type="match status" value="1"/>
</dbReference>
<evidence type="ECO:0000313" key="12">
    <source>
        <dbReference type="Proteomes" id="UP000051804"/>
    </source>
</evidence>